<evidence type="ECO:0000256" key="1">
    <source>
        <dbReference type="SAM" id="MobiDB-lite"/>
    </source>
</evidence>
<comment type="caution">
    <text evidence="2">The sequence shown here is derived from an EMBL/GenBank/DDBJ whole genome shotgun (WGS) entry which is preliminary data.</text>
</comment>
<dbReference type="PANTHER" id="PTHR33517">
    <property type="entry name" value="PROTEIN FAM170B-RELATED"/>
    <property type="match status" value="1"/>
</dbReference>
<gene>
    <name evidence="2" type="ORF">P7K49_023729</name>
</gene>
<keyword evidence="3" id="KW-1185">Reference proteome</keyword>
<accession>A0ABQ9UMI3</accession>
<evidence type="ECO:0000313" key="3">
    <source>
        <dbReference type="Proteomes" id="UP001266305"/>
    </source>
</evidence>
<protein>
    <submittedName>
        <fullName evidence="2">Uncharacterized protein</fullName>
    </submittedName>
</protein>
<dbReference type="EMBL" id="JASSZA010000011">
    <property type="protein sequence ID" value="KAK2098278.1"/>
    <property type="molecule type" value="Genomic_DNA"/>
</dbReference>
<proteinExistence type="predicted"/>
<evidence type="ECO:0000313" key="2">
    <source>
        <dbReference type="EMBL" id="KAK2098278.1"/>
    </source>
</evidence>
<organism evidence="2 3">
    <name type="scientific">Saguinus oedipus</name>
    <name type="common">Cotton-top tamarin</name>
    <name type="synonym">Oedipomidas oedipus</name>
    <dbReference type="NCBI Taxonomy" id="9490"/>
    <lineage>
        <taxon>Eukaryota</taxon>
        <taxon>Metazoa</taxon>
        <taxon>Chordata</taxon>
        <taxon>Craniata</taxon>
        <taxon>Vertebrata</taxon>
        <taxon>Euteleostomi</taxon>
        <taxon>Mammalia</taxon>
        <taxon>Eutheria</taxon>
        <taxon>Euarchontoglires</taxon>
        <taxon>Primates</taxon>
        <taxon>Haplorrhini</taxon>
        <taxon>Platyrrhini</taxon>
        <taxon>Cebidae</taxon>
        <taxon>Callitrichinae</taxon>
        <taxon>Saguinus</taxon>
    </lineage>
</organism>
<dbReference type="Proteomes" id="UP001266305">
    <property type="component" value="Unassembled WGS sequence"/>
</dbReference>
<dbReference type="InterPro" id="IPR040879">
    <property type="entry name" value="Spt46-like"/>
</dbReference>
<dbReference type="PANTHER" id="PTHR33517:SF2">
    <property type="entry name" value="PROTEIN FAM170B"/>
    <property type="match status" value="1"/>
</dbReference>
<reference evidence="2 3" key="1">
    <citation type="submission" date="2023-05" db="EMBL/GenBank/DDBJ databases">
        <title>B98-5 Cell Line De Novo Hybrid Assembly: An Optical Mapping Approach.</title>
        <authorList>
            <person name="Kananen K."/>
            <person name="Auerbach J.A."/>
            <person name="Kautto E."/>
            <person name="Blachly J.S."/>
        </authorList>
    </citation>
    <scope>NUCLEOTIDE SEQUENCE [LARGE SCALE GENOMIC DNA]</scope>
    <source>
        <strain evidence="2">B95-8</strain>
        <tissue evidence="2">Cell line</tissue>
    </source>
</reference>
<feature type="region of interest" description="Disordered" evidence="1">
    <location>
        <begin position="88"/>
        <end position="128"/>
    </location>
</feature>
<sequence length="128" mass="14679">MASNTNLHWDLEACKSNCGPEPEDTELLECCLQELREPPEWLVTMNYGLRCLACCRVFPSLDALLEHAQHGIREGFSSQIFFEEMLERRRAQGQAHDQQSEEEQSPSDNSKCSWPQGEVLPAQQQEKQ</sequence>
<dbReference type="Pfam" id="PF17734">
    <property type="entry name" value="Spt46"/>
    <property type="match status" value="1"/>
</dbReference>
<name>A0ABQ9UMI3_SAGOE</name>